<evidence type="ECO:0000259" key="11">
    <source>
        <dbReference type="PROSITE" id="PS50928"/>
    </source>
</evidence>
<name>A0A430AR90_9ENTE</name>
<protein>
    <recommendedName>
        <fullName evidence="10">Phosphate transport system permease protein</fullName>
    </recommendedName>
</protein>
<dbReference type="SUPFAM" id="SSF161098">
    <property type="entry name" value="MetI-like"/>
    <property type="match status" value="1"/>
</dbReference>
<feature type="transmembrane region" description="Helical" evidence="9">
    <location>
        <begin position="261"/>
        <end position="282"/>
    </location>
</feature>
<dbReference type="PANTHER" id="PTHR30425">
    <property type="entry name" value="PHOSPHATE TRANSPORT SYSTEM PERMEASE PROTEIN PST"/>
    <property type="match status" value="1"/>
</dbReference>
<keyword evidence="3 9" id="KW-0813">Transport</keyword>
<comment type="caution">
    <text evidence="12">The sequence shown here is derived from an EMBL/GenBank/DDBJ whole genome shotgun (WGS) entry which is preliminary data.</text>
</comment>
<dbReference type="Pfam" id="PF00528">
    <property type="entry name" value="BPD_transp_1"/>
    <property type="match status" value="1"/>
</dbReference>
<dbReference type="EMBL" id="NGKC01000012">
    <property type="protein sequence ID" value="RSU10484.1"/>
    <property type="molecule type" value="Genomic_DNA"/>
</dbReference>
<dbReference type="InterPro" id="IPR000515">
    <property type="entry name" value="MetI-like"/>
</dbReference>
<dbReference type="Proteomes" id="UP000286773">
    <property type="component" value="Unassembled WGS sequence"/>
</dbReference>
<keyword evidence="5 10" id="KW-0592">Phosphate transport</keyword>
<keyword evidence="4 10" id="KW-1003">Cell membrane</keyword>
<feature type="transmembrane region" description="Helical" evidence="9">
    <location>
        <begin position="105"/>
        <end position="133"/>
    </location>
</feature>
<sequence length="293" mass="31942">MIRQLVQLIFKCLLVIAAISTFLLMAVMLGHLLSESRLSISRVGLDLLNPQKDWRPLGSTPSYGVVNILAGTLCVTGLSVVLSVIFGTGTALFLAYYFPAAAARVILSVIELIAGIPSVIFGFFGLSVVVKWFESHLQMASGECVLAASLILTLMLLPFVVSTMTESIRAFREVYEPTSIALGLSREYFIVKLLLPRLRLPLLTAVMLAFGRGLGETMAVMMVIGNSPAWPRLFGRAETIASLTALEMGGVEYGSLHLSSLYFANVMLLVLVLSVFGAGYFLKRRYSHEQLAR</sequence>
<comment type="subcellular location">
    <subcellularLocation>
        <location evidence="1 9">Cell membrane</location>
        <topology evidence="1 9">Multi-pass membrane protein</topology>
    </subcellularLocation>
</comment>
<comment type="similarity">
    <text evidence="2 10">Belongs to the binding-protein-dependent transport system permease family. CysTW subfamily.</text>
</comment>
<evidence type="ECO:0000256" key="8">
    <source>
        <dbReference type="ARBA" id="ARBA00023136"/>
    </source>
</evidence>
<dbReference type="GO" id="GO:0005886">
    <property type="term" value="C:plasma membrane"/>
    <property type="evidence" value="ECO:0007669"/>
    <property type="project" value="UniProtKB-SubCell"/>
</dbReference>
<gene>
    <name evidence="12" type="ORF">CBF27_10490</name>
</gene>
<dbReference type="PROSITE" id="PS50928">
    <property type="entry name" value="ABC_TM1"/>
    <property type="match status" value="1"/>
</dbReference>
<reference evidence="12 13" key="1">
    <citation type="submission" date="2017-05" db="EMBL/GenBank/DDBJ databases">
        <title>Vagococcus spp. assemblies.</title>
        <authorList>
            <person name="Gulvik C.A."/>
        </authorList>
    </citation>
    <scope>NUCLEOTIDE SEQUENCE [LARGE SCALE GENOMIC DNA]</scope>
    <source>
        <strain evidence="12 13">LMG 24798</strain>
    </source>
</reference>
<proteinExistence type="inferred from homology"/>
<evidence type="ECO:0000313" key="13">
    <source>
        <dbReference type="Proteomes" id="UP000286773"/>
    </source>
</evidence>
<evidence type="ECO:0000256" key="5">
    <source>
        <dbReference type="ARBA" id="ARBA00022592"/>
    </source>
</evidence>
<dbReference type="GO" id="GO:0005315">
    <property type="term" value="F:phosphate transmembrane transporter activity"/>
    <property type="evidence" value="ECO:0007669"/>
    <property type="project" value="InterPro"/>
</dbReference>
<dbReference type="CDD" id="cd06261">
    <property type="entry name" value="TM_PBP2"/>
    <property type="match status" value="1"/>
</dbReference>
<keyword evidence="8 9" id="KW-0472">Membrane</keyword>
<feature type="transmembrane region" description="Helical" evidence="9">
    <location>
        <begin position="202"/>
        <end position="224"/>
    </location>
</feature>
<evidence type="ECO:0000256" key="10">
    <source>
        <dbReference type="RuleBase" id="RU363054"/>
    </source>
</evidence>
<evidence type="ECO:0000256" key="2">
    <source>
        <dbReference type="ARBA" id="ARBA00007069"/>
    </source>
</evidence>
<evidence type="ECO:0000256" key="7">
    <source>
        <dbReference type="ARBA" id="ARBA00022989"/>
    </source>
</evidence>
<feature type="transmembrane region" description="Helical" evidence="9">
    <location>
        <begin position="65"/>
        <end position="98"/>
    </location>
</feature>
<evidence type="ECO:0000256" key="3">
    <source>
        <dbReference type="ARBA" id="ARBA00022448"/>
    </source>
</evidence>
<dbReference type="AlphaFoldDB" id="A0A430AR90"/>
<dbReference type="GO" id="GO:0006817">
    <property type="term" value="P:phosphate ion transport"/>
    <property type="evidence" value="ECO:0007669"/>
    <property type="project" value="UniProtKB-KW"/>
</dbReference>
<evidence type="ECO:0000313" key="12">
    <source>
        <dbReference type="EMBL" id="RSU10484.1"/>
    </source>
</evidence>
<keyword evidence="7 9" id="KW-1133">Transmembrane helix</keyword>
<evidence type="ECO:0000256" key="9">
    <source>
        <dbReference type="RuleBase" id="RU363032"/>
    </source>
</evidence>
<feature type="transmembrane region" description="Helical" evidence="9">
    <location>
        <begin position="12"/>
        <end position="33"/>
    </location>
</feature>
<keyword evidence="13" id="KW-1185">Reference proteome</keyword>
<dbReference type="PANTHER" id="PTHR30425:SF1">
    <property type="entry name" value="PHOSPHATE TRANSPORT SYSTEM PERMEASE PROTEIN PSTC"/>
    <property type="match status" value="1"/>
</dbReference>
<evidence type="ECO:0000256" key="6">
    <source>
        <dbReference type="ARBA" id="ARBA00022692"/>
    </source>
</evidence>
<dbReference type="Gene3D" id="1.10.3720.10">
    <property type="entry name" value="MetI-like"/>
    <property type="match status" value="1"/>
</dbReference>
<dbReference type="InterPro" id="IPR011864">
    <property type="entry name" value="Phosphate_PstC"/>
</dbReference>
<dbReference type="InterPro" id="IPR051124">
    <property type="entry name" value="Phosphate_Transport_Permease"/>
</dbReference>
<organism evidence="12 13">
    <name type="scientific">Vagococcus acidifermentans</name>
    <dbReference type="NCBI Taxonomy" id="564710"/>
    <lineage>
        <taxon>Bacteria</taxon>
        <taxon>Bacillati</taxon>
        <taxon>Bacillota</taxon>
        <taxon>Bacilli</taxon>
        <taxon>Lactobacillales</taxon>
        <taxon>Enterococcaceae</taxon>
        <taxon>Vagococcus</taxon>
    </lineage>
</organism>
<evidence type="ECO:0000256" key="4">
    <source>
        <dbReference type="ARBA" id="ARBA00022475"/>
    </source>
</evidence>
<dbReference type="NCBIfam" id="TIGR02138">
    <property type="entry name" value="phosphate_pstC"/>
    <property type="match status" value="1"/>
</dbReference>
<feature type="domain" description="ABC transmembrane type-1" evidence="11">
    <location>
        <begin position="69"/>
        <end position="274"/>
    </location>
</feature>
<feature type="transmembrane region" description="Helical" evidence="9">
    <location>
        <begin position="145"/>
        <end position="164"/>
    </location>
</feature>
<comment type="function">
    <text evidence="10">Part of the binding-protein-dependent transport system for phosphate; probably responsible for the translocation of the substrate across the membrane.</text>
</comment>
<accession>A0A430AR90</accession>
<evidence type="ECO:0000256" key="1">
    <source>
        <dbReference type="ARBA" id="ARBA00004651"/>
    </source>
</evidence>
<keyword evidence="6 9" id="KW-0812">Transmembrane</keyword>
<dbReference type="InterPro" id="IPR035906">
    <property type="entry name" value="MetI-like_sf"/>
</dbReference>